<dbReference type="PANTHER" id="PTHR12815:SF47">
    <property type="entry name" value="TRANSLOCATION AND ASSEMBLY MODULE SUBUNIT TAMA"/>
    <property type="match status" value="1"/>
</dbReference>
<reference evidence="8" key="2">
    <citation type="submission" date="2021-04" db="EMBL/GenBank/DDBJ databases">
        <authorList>
            <person name="Gilroy R."/>
        </authorList>
    </citation>
    <scope>NUCLEOTIDE SEQUENCE</scope>
    <source>
        <strain evidence="8">G3-2149</strain>
    </source>
</reference>
<feature type="coiled-coil region" evidence="6">
    <location>
        <begin position="84"/>
        <end position="114"/>
    </location>
</feature>
<evidence type="ECO:0000259" key="7">
    <source>
        <dbReference type="Pfam" id="PF01103"/>
    </source>
</evidence>
<evidence type="ECO:0000313" key="9">
    <source>
        <dbReference type="Proteomes" id="UP000823865"/>
    </source>
</evidence>
<accession>A0A9E2L7U3</accession>
<dbReference type="Pfam" id="PF01103">
    <property type="entry name" value="Omp85"/>
    <property type="match status" value="1"/>
</dbReference>
<comment type="caution">
    <text evidence="8">The sequence shown here is derived from an EMBL/GenBank/DDBJ whole genome shotgun (WGS) entry which is preliminary data.</text>
</comment>
<dbReference type="GO" id="GO:0019867">
    <property type="term" value="C:outer membrane"/>
    <property type="evidence" value="ECO:0007669"/>
    <property type="project" value="InterPro"/>
</dbReference>
<evidence type="ECO:0000256" key="6">
    <source>
        <dbReference type="SAM" id="Coils"/>
    </source>
</evidence>
<keyword evidence="6" id="KW-0175">Coiled coil</keyword>
<dbReference type="Proteomes" id="UP000823865">
    <property type="component" value="Unassembled WGS sequence"/>
</dbReference>
<evidence type="ECO:0000256" key="2">
    <source>
        <dbReference type="ARBA" id="ARBA00022692"/>
    </source>
</evidence>
<evidence type="ECO:0000256" key="1">
    <source>
        <dbReference type="ARBA" id="ARBA00004370"/>
    </source>
</evidence>
<keyword evidence="4" id="KW-0472">Membrane</keyword>
<dbReference type="AlphaFoldDB" id="A0A9E2L7U3"/>
<dbReference type="PANTHER" id="PTHR12815">
    <property type="entry name" value="SORTING AND ASSEMBLY MACHINERY SAMM50 PROTEIN FAMILY MEMBER"/>
    <property type="match status" value="1"/>
</dbReference>
<evidence type="ECO:0000256" key="4">
    <source>
        <dbReference type="ARBA" id="ARBA00023136"/>
    </source>
</evidence>
<sequence>MMRIKNIIYTLCCLIIASGCSTTRNIPEDETLYAGIEEIAFGYQAGTKKKKKEKEKGVITSLADAYKTVDEVLIKKNVSVLEKKELTKEQKDSIRKEEEDLEAAYTKAKEEVEAALAYAPNASLMGSSTIRHPFPLRLWIYNSFVNSKNKFGKWIFNQFAATPVFISTVNPEVRSLVAQNTLRNYGFFFGTVTHEILPQKNPREAKISYTVMPNQLYRLDSIAYLHFSLGADTLIRKNMAKTLLKKGDAFSVLNLDGERSRLNSLFRNNGFFYYKPEYIAYRADTVAKPNKVQLQVMPAANIPKSAQKKYYLGKTRINIYRQNDFELTDSIGRRDIKMYFSDKKHKTPLKMNAIRRYLFYKRGDLYREDLHNFIQEQLSGMGVFSQVSMKYVPRDSMMTSDTLDIEINGVLDKPYDGEFEAKVTSKSNDQVGPGISFGMSKRNAFRGAEKLKFEVHGSYEWQTNSNVIGDNSVINSYEYGTSLSLDYPRLVMPGWRKLSRKAFTSTSFTLDATWLNRANFFSMVSLGARVAYTYQSKLRLKHEFVPFRLDYDELLSTTQRFDSIMNANEALYISMRNQFVPSMRYIMTYSSSKRARNPISFILDIKESGNVTSGIFAAFGKPFHQKDKKLFNVPFAQYLRISADFRQSFKLTSRSSLVGRISLGGIYSYGNSTNAPYNDLFYVGGANSIRAFNMRGVGPGSNVPGLSRYSYVDQMGDIKFEANLEYRFPIVGSLYGATFLDAGNVWLMHADPNRPGGNFDLKRLGREIALGTGLGVRYDLDFLVLRFDVGVGLHAPYDTGKSGYYNLPRFKNSLAYHLAVGYPF</sequence>
<dbReference type="Gene3D" id="2.40.160.50">
    <property type="entry name" value="membrane protein fhac: a member of the omp85/tpsb transporter family"/>
    <property type="match status" value="1"/>
</dbReference>
<keyword evidence="3" id="KW-0732">Signal</keyword>
<keyword evidence="5" id="KW-0998">Cell outer membrane</keyword>
<dbReference type="EMBL" id="JAHLFU010000263">
    <property type="protein sequence ID" value="MBU3854651.1"/>
    <property type="molecule type" value="Genomic_DNA"/>
</dbReference>
<organism evidence="8 9">
    <name type="scientific">Candidatus Paraprevotella stercoravium</name>
    <dbReference type="NCBI Taxonomy" id="2838725"/>
    <lineage>
        <taxon>Bacteria</taxon>
        <taxon>Pseudomonadati</taxon>
        <taxon>Bacteroidota</taxon>
        <taxon>Bacteroidia</taxon>
        <taxon>Bacteroidales</taxon>
        <taxon>Prevotellaceae</taxon>
        <taxon>Paraprevotella</taxon>
    </lineage>
</organism>
<name>A0A9E2L7U3_9BACT</name>
<keyword evidence="2" id="KW-0812">Transmembrane</keyword>
<evidence type="ECO:0000256" key="3">
    <source>
        <dbReference type="ARBA" id="ARBA00022729"/>
    </source>
</evidence>
<gene>
    <name evidence="8" type="ORF">H9789_12720</name>
</gene>
<feature type="domain" description="Bacterial surface antigen (D15)" evidence="7">
    <location>
        <begin position="503"/>
        <end position="798"/>
    </location>
</feature>
<proteinExistence type="predicted"/>
<dbReference type="PROSITE" id="PS51257">
    <property type="entry name" value="PROKAR_LIPOPROTEIN"/>
    <property type="match status" value="1"/>
</dbReference>
<evidence type="ECO:0000256" key="5">
    <source>
        <dbReference type="ARBA" id="ARBA00023237"/>
    </source>
</evidence>
<evidence type="ECO:0000313" key="8">
    <source>
        <dbReference type="EMBL" id="MBU3854651.1"/>
    </source>
</evidence>
<protein>
    <submittedName>
        <fullName evidence="8">BamA/TamA family outer membrane protein</fullName>
    </submittedName>
</protein>
<reference evidence="8" key="1">
    <citation type="journal article" date="2021" name="PeerJ">
        <title>Extensive microbial diversity within the chicken gut microbiome revealed by metagenomics and culture.</title>
        <authorList>
            <person name="Gilroy R."/>
            <person name="Ravi A."/>
            <person name="Getino M."/>
            <person name="Pursley I."/>
            <person name="Horton D.L."/>
            <person name="Alikhan N.F."/>
            <person name="Baker D."/>
            <person name="Gharbi K."/>
            <person name="Hall N."/>
            <person name="Watson M."/>
            <person name="Adriaenssens E.M."/>
            <person name="Foster-Nyarko E."/>
            <person name="Jarju S."/>
            <person name="Secka A."/>
            <person name="Antonio M."/>
            <person name="Oren A."/>
            <person name="Chaudhuri R.R."/>
            <person name="La Ragione R."/>
            <person name="Hildebrand F."/>
            <person name="Pallen M.J."/>
        </authorList>
    </citation>
    <scope>NUCLEOTIDE SEQUENCE</scope>
    <source>
        <strain evidence="8">G3-2149</strain>
    </source>
</reference>
<dbReference type="InterPro" id="IPR039910">
    <property type="entry name" value="D15-like"/>
</dbReference>
<comment type="subcellular location">
    <subcellularLocation>
        <location evidence="1">Membrane</location>
    </subcellularLocation>
</comment>
<dbReference type="InterPro" id="IPR000184">
    <property type="entry name" value="Bac_surfAg_D15"/>
</dbReference>